<proteinExistence type="predicted"/>
<keyword evidence="5" id="KW-0441">Lipid A biosynthesis</keyword>
<evidence type="ECO:0000256" key="3">
    <source>
        <dbReference type="ARBA" id="ARBA00020902"/>
    </source>
</evidence>
<dbReference type="EMBL" id="PHFL01000064">
    <property type="protein sequence ID" value="RFM23506.1"/>
    <property type="molecule type" value="Genomic_DNA"/>
</dbReference>
<sequence>MTTKRSSTDADTAAPKLFLVAGEASADLHGAFVIRQTLKALPHLRIFGVGGRHLAELGMHQLYDADEVGIVGFLDVIKHFNFLRRMLHELKAAIVHEKPDAALLIDYPGINLRLAKFLTAQGIPVIYYIAPQVWAWKENRVEQIRKYVWRLLVVFEFEVEFFRKHGIEAQFVGHPIIEEIASHALLPKPVFSAQHGLDGAQRFLGLLPGSRKSEVIEMLPPMLEAAARLEKEFGLKSILGTATTVDPALYHRILASAPTTPLFANAYQTMAYSDLVLVASGTATLETLVFGTPMVVHYKTARLNYEIGKRLVKIKKIALSNIITEGLAGEKKLVPELLQDAVNPETIYQTAKALLSDKAKMQEIRNRLLAARSKLGSLSPANEVSKVLIEALTRKRALQSQV</sequence>
<dbReference type="Pfam" id="PF02684">
    <property type="entry name" value="LpxB"/>
    <property type="match status" value="1"/>
</dbReference>
<keyword evidence="6 11" id="KW-0328">Glycosyltransferase</keyword>
<keyword evidence="8" id="KW-0443">Lipid metabolism</keyword>
<evidence type="ECO:0000256" key="2">
    <source>
        <dbReference type="ARBA" id="ARBA00012687"/>
    </source>
</evidence>
<comment type="caution">
    <text evidence="11">The sequence shown here is derived from an EMBL/GenBank/DDBJ whole genome shotgun (WGS) entry which is preliminary data.</text>
</comment>
<dbReference type="PANTHER" id="PTHR30372:SF4">
    <property type="entry name" value="LIPID-A-DISACCHARIDE SYNTHASE, MITOCHONDRIAL-RELATED"/>
    <property type="match status" value="1"/>
</dbReference>
<evidence type="ECO:0000256" key="1">
    <source>
        <dbReference type="ARBA" id="ARBA00002056"/>
    </source>
</evidence>
<comment type="function">
    <text evidence="1">Condensation of UDP-2,3-diacylglucosamine and 2,3-diacylglucosamine-1-phosphate to form lipid A disaccharide, a precursor of lipid A, a phosphorylated glycolipid that anchors the lipopolysaccharide to the outer membrane of the cell.</text>
</comment>
<evidence type="ECO:0000256" key="6">
    <source>
        <dbReference type="ARBA" id="ARBA00022676"/>
    </source>
</evidence>
<evidence type="ECO:0000256" key="8">
    <source>
        <dbReference type="ARBA" id="ARBA00023098"/>
    </source>
</evidence>
<evidence type="ECO:0000313" key="12">
    <source>
        <dbReference type="Proteomes" id="UP000266389"/>
    </source>
</evidence>
<evidence type="ECO:0000256" key="5">
    <source>
        <dbReference type="ARBA" id="ARBA00022556"/>
    </source>
</evidence>
<dbReference type="GO" id="GO:0016020">
    <property type="term" value="C:membrane"/>
    <property type="evidence" value="ECO:0007669"/>
    <property type="project" value="GOC"/>
</dbReference>
<evidence type="ECO:0000256" key="10">
    <source>
        <dbReference type="NCBIfam" id="TIGR00215"/>
    </source>
</evidence>
<dbReference type="AlphaFoldDB" id="A0A395LY95"/>
<keyword evidence="7 11" id="KW-0808">Transferase</keyword>
<reference evidence="11 12" key="1">
    <citation type="journal article" date="2011" name="ISME J.">
        <title>Community ecology of hot spring cyanobacterial mats: predominant populations and their functional potential.</title>
        <authorList>
            <person name="Klatt C.G."/>
            <person name="Wood J.M."/>
            <person name="Rusch D.B."/>
            <person name="Bateson M.M."/>
            <person name="Hamamura N."/>
            <person name="Heidelberg J.F."/>
            <person name="Grossman A.R."/>
            <person name="Bhaya D."/>
            <person name="Cohan F.M."/>
            <person name="Kuhl M."/>
            <person name="Bryant D.A."/>
            <person name="Ward D.M."/>
        </authorList>
    </citation>
    <scope>NUCLEOTIDE SEQUENCE [LARGE SCALE GENOMIC DNA]</scope>
    <source>
        <strain evidence="11">OS</strain>
    </source>
</reference>
<dbReference type="GO" id="GO:0005543">
    <property type="term" value="F:phospholipid binding"/>
    <property type="evidence" value="ECO:0007669"/>
    <property type="project" value="TreeGrafter"/>
</dbReference>
<evidence type="ECO:0000313" key="11">
    <source>
        <dbReference type="EMBL" id="RFM23506.1"/>
    </source>
</evidence>
<dbReference type="PANTHER" id="PTHR30372">
    <property type="entry name" value="LIPID-A-DISACCHARIDE SYNTHASE"/>
    <property type="match status" value="1"/>
</dbReference>
<protein>
    <recommendedName>
        <fullName evidence="3 10">Lipid-A-disaccharide synthase</fullName>
        <ecNumber evidence="2 10">2.4.1.182</ecNumber>
    </recommendedName>
</protein>
<organism evidence="11 12">
    <name type="scientific">Candidatus Thermochlorobacter aerophilus</name>
    <dbReference type="NCBI Taxonomy" id="1868324"/>
    <lineage>
        <taxon>Bacteria</taxon>
        <taxon>Pseudomonadati</taxon>
        <taxon>Chlorobiota</taxon>
        <taxon>Chlorobiia</taxon>
        <taxon>Chlorobiales</taxon>
        <taxon>Candidatus Thermochlorobacteriaceae</taxon>
        <taxon>Candidatus Thermochlorobacter</taxon>
    </lineage>
</organism>
<keyword evidence="4" id="KW-0444">Lipid biosynthesis</keyword>
<evidence type="ECO:0000256" key="9">
    <source>
        <dbReference type="ARBA" id="ARBA00048975"/>
    </source>
</evidence>
<dbReference type="SUPFAM" id="SSF53756">
    <property type="entry name" value="UDP-Glycosyltransferase/glycogen phosphorylase"/>
    <property type="match status" value="1"/>
</dbReference>
<evidence type="ECO:0000256" key="4">
    <source>
        <dbReference type="ARBA" id="ARBA00022516"/>
    </source>
</evidence>
<name>A0A395LY95_9BACT</name>
<dbReference type="InterPro" id="IPR003835">
    <property type="entry name" value="Glyco_trans_19"/>
</dbReference>
<accession>A0A395LY95</accession>
<dbReference type="NCBIfam" id="TIGR00215">
    <property type="entry name" value="lpxB"/>
    <property type="match status" value="1"/>
</dbReference>
<dbReference type="GO" id="GO:0008915">
    <property type="term" value="F:lipid-A-disaccharide synthase activity"/>
    <property type="evidence" value="ECO:0007669"/>
    <property type="project" value="UniProtKB-UniRule"/>
</dbReference>
<dbReference type="GO" id="GO:0009245">
    <property type="term" value="P:lipid A biosynthetic process"/>
    <property type="evidence" value="ECO:0007669"/>
    <property type="project" value="UniProtKB-UniRule"/>
</dbReference>
<dbReference type="EC" id="2.4.1.182" evidence="2 10"/>
<evidence type="ECO:0000256" key="7">
    <source>
        <dbReference type="ARBA" id="ARBA00022679"/>
    </source>
</evidence>
<comment type="catalytic activity">
    <reaction evidence="9">
        <text>a lipid X + a UDP-2-N,3-O-bis[(3R)-3-hydroxyacyl]-alpha-D-glucosamine = a lipid A disaccharide + UDP + H(+)</text>
        <dbReference type="Rhea" id="RHEA:67828"/>
        <dbReference type="ChEBI" id="CHEBI:15378"/>
        <dbReference type="ChEBI" id="CHEBI:58223"/>
        <dbReference type="ChEBI" id="CHEBI:137748"/>
        <dbReference type="ChEBI" id="CHEBI:176338"/>
        <dbReference type="ChEBI" id="CHEBI:176343"/>
        <dbReference type="EC" id="2.4.1.182"/>
    </reaction>
</comment>
<gene>
    <name evidence="11" type="ORF">D0433_10640</name>
</gene>
<dbReference type="Proteomes" id="UP000266389">
    <property type="component" value="Unassembled WGS sequence"/>
</dbReference>